<dbReference type="AlphaFoldDB" id="A0A9Q0MH86"/>
<evidence type="ECO:0000313" key="6">
    <source>
        <dbReference type="EMBL" id="KAJ6224417.1"/>
    </source>
</evidence>
<evidence type="ECO:0000313" key="7">
    <source>
        <dbReference type="Proteomes" id="UP001142055"/>
    </source>
</evidence>
<keyword evidence="3" id="KW-0862">Zinc</keyword>
<dbReference type="InterPro" id="IPR013083">
    <property type="entry name" value="Znf_RING/FYVE/PHD"/>
</dbReference>
<sequence>MPKTKKSSCLITEEDFHFMKQVLRQFKCPFQDESMGCLYEKQPNKCFFAHPETPNLTIRPIDVPEFICVYNLLKRCNMKSKKVSQLGETVSICPTGFHLTIAEMLDLEYYQAKNCELIAKHYVEDLQHKCAICLEEFLPYRHNHDRSLGLLENCFHCFCAPCIIEWQKKNGGGSINCPICRKSSDNISISTKFINNRFN</sequence>
<accession>A0A9Q0MH86</accession>
<protein>
    <recommendedName>
        <fullName evidence="5">RING-type domain-containing protein</fullName>
    </recommendedName>
</protein>
<dbReference type="GO" id="GO:0008270">
    <property type="term" value="F:zinc ion binding"/>
    <property type="evidence" value="ECO:0007669"/>
    <property type="project" value="UniProtKB-KW"/>
</dbReference>
<evidence type="ECO:0000256" key="4">
    <source>
        <dbReference type="PROSITE-ProRule" id="PRU00175"/>
    </source>
</evidence>
<dbReference type="SUPFAM" id="SSF57850">
    <property type="entry name" value="RING/U-box"/>
    <property type="match status" value="1"/>
</dbReference>
<dbReference type="SMART" id="SM00184">
    <property type="entry name" value="RING"/>
    <property type="match status" value="1"/>
</dbReference>
<dbReference type="Proteomes" id="UP001142055">
    <property type="component" value="Chromosome 1"/>
</dbReference>
<dbReference type="Gene3D" id="3.30.40.10">
    <property type="entry name" value="Zinc/RING finger domain, C3HC4 (zinc finger)"/>
    <property type="match status" value="1"/>
</dbReference>
<dbReference type="PROSITE" id="PS00518">
    <property type="entry name" value="ZF_RING_1"/>
    <property type="match status" value="1"/>
</dbReference>
<dbReference type="InterPro" id="IPR001841">
    <property type="entry name" value="Znf_RING"/>
</dbReference>
<evidence type="ECO:0000259" key="5">
    <source>
        <dbReference type="PROSITE" id="PS50089"/>
    </source>
</evidence>
<dbReference type="PROSITE" id="PS50089">
    <property type="entry name" value="ZF_RING_2"/>
    <property type="match status" value="1"/>
</dbReference>
<evidence type="ECO:0000256" key="2">
    <source>
        <dbReference type="ARBA" id="ARBA00022771"/>
    </source>
</evidence>
<feature type="domain" description="RING-type" evidence="5">
    <location>
        <begin position="130"/>
        <end position="181"/>
    </location>
</feature>
<reference evidence="6" key="1">
    <citation type="submission" date="2022-12" db="EMBL/GenBank/DDBJ databases">
        <title>Genome assemblies of Blomia tropicalis.</title>
        <authorList>
            <person name="Cui Y."/>
        </authorList>
    </citation>
    <scope>NUCLEOTIDE SEQUENCE</scope>
    <source>
        <tissue evidence="6">Adult mites</tissue>
    </source>
</reference>
<keyword evidence="7" id="KW-1185">Reference proteome</keyword>
<evidence type="ECO:0000256" key="1">
    <source>
        <dbReference type="ARBA" id="ARBA00022723"/>
    </source>
</evidence>
<proteinExistence type="predicted"/>
<name>A0A9Q0MH86_BLOTA</name>
<keyword evidence="1" id="KW-0479">Metal-binding</keyword>
<keyword evidence="2 4" id="KW-0863">Zinc-finger</keyword>
<organism evidence="6 7">
    <name type="scientific">Blomia tropicalis</name>
    <name type="common">Mite</name>
    <dbReference type="NCBI Taxonomy" id="40697"/>
    <lineage>
        <taxon>Eukaryota</taxon>
        <taxon>Metazoa</taxon>
        <taxon>Ecdysozoa</taxon>
        <taxon>Arthropoda</taxon>
        <taxon>Chelicerata</taxon>
        <taxon>Arachnida</taxon>
        <taxon>Acari</taxon>
        <taxon>Acariformes</taxon>
        <taxon>Sarcoptiformes</taxon>
        <taxon>Astigmata</taxon>
        <taxon>Glycyphagoidea</taxon>
        <taxon>Echimyopodidae</taxon>
        <taxon>Blomia</taxon>
    </lineage>
</organism>
<dbReference type="InterPro" id="IPR027370">
    <property type="entry name" value="Znf-RING_euk"/>
</dbReference>
<dbReference type="InterPro" id="IPR017907">
    <property type="entry name" value="Znf_RING_CS"/>
</dbReference>
<gene>
    <name evidence="6" type="ORF">RDWZM_002962</name>
</gene>
<dbReference type="Pfam" id="PF13445">
    <property type="entry name" value="zf-RING_UBOX"/>
    <property type="match status" value="1"/>
</dbReference>
<comment type="caution">
    <text evidence="6">The sequence shown here is derived from an EMBL/GenBank/DDBJ whole genome shotgun (WGS) entry which is preliminary data.</text>
</comment>
<dbReference type="EMBL" id="JAPWDV010000001">
    <property type="protein sequence ID" value="KAJ6224417.1"/>
    <property type="molecule type" value="Genomic_DNA"/>
</dbReference>
<evidence type="ECO:0000256" key="3">
    <source>
        <dbReference type="ARBA" id="ARBA00022833"/>
    </source>
</evidence>